<dbReference type="EMBL" id="JAMQOS010000004">
    <property type="protein sequence ID" value="MDS0282989.1"/>
    <property type="molecule type" value="Genomic_DNA"/>
</dbReference>
<organism evidence="1 2">
    <name type="scientific">Haloarcula onubensis</name>
    <dbReference type="NCBI Taxonomy" id="2950539"/>
    <lineage>
        <taxon>Archaea</taxon>
        <taxon>Methanobacteriati</taxon>
        <taxon>Methanobacteriota</taxon>
        <taxon>Stenosarchaea group</taxon>
        <taxon>Halobacteria</taxon>
        <taxon>Halobacteriales</taxon>
        <taxon>Haloarculaceae</taxon>
        <taxon>Haloarcula</taxon>
    </lineage>
</organism>
<reference evidence="1 2" key="1">
    <citation type="submission" date="2022-06" db="EMBL/GenBank/DDBJ databases">
        <title>Halomicroarcula sp. a new haloarchaeum isolate from saline soil.</title>
        <authorList>
            <person name="Strakova D."/>
            <person name="Galisteo C."/>
            <person name="Sanchez-Porro C."/>
            <person name="Ventosa A."/>
        </authorList>
    </citation>
    <scope>NUCLEOTIDE SEQUENCE [LARGE SCALE GENOMIC DNA]</scope>
    <source>
        <strain evidence="1 2">S3CR25-11</strain>
    </source>
</reference>
<proteinExistence type="predicted"/>
<dbReference type="Proteomes" id="UP001268864">
    <property type="component" value="Unassembled WGS sequence"/>
</dbReference>
<evidence type="ECO:0000313" key="2">
    <source>
        <dbReference type="Proteomes" id="UP001268864"/>
    </source>
</evidence>
<protein>
    <submittedName>
        <fullName evidence="1">KEOPS complex Pcc1-like subunit</fullName>
    </submittedName>
</protein>
<sequence length="79" mass="8554">MRRAEIETSHGSPDRAAAIAAAVRPDNTAEMTTRVEDATVVTTIERDNTSGLQSTVDDYVVNLRVAAQLTTDTTQPNHE</sequence>
<name>A0ABU2FQF0_9EURY</name>
<gene>
    <name evidence="1" type="ORF">NDI86_12720</name>
</gene>
<accession>A0ABU2FQF0</accession>
<evidence type="ECO:0000313" key="1">
    <source>
        <dbReference type="EMBL" id="MDS0282989.1"/>
    </source>
</evidence>
<comment type="caution">
    <text evidence="1">The sequence shown here is derived from an EMBL/GenBank/DDBJ whole genome shotgun (WGS) entry which is preliminary data.</text>
</comment>
<dbReference type="NCBIfam" id="NF011470">
    <property type="entry name" value="PRK14887.1"/>
    <property type="match status" value="1"/>
</dbReference>
<dbReference type="RefSeq" id="WP_310900825.1">
    <property type="nucleotide sequence ID" value="NZ_JAMQOS010000004.1"/>
</dbReference>
<keyword evidence="2" id="KW-1185">Reference proteome</keyword>